<name>A0A7K4HSQ8_9EURY</name>
<dbReference type="OrthoDB" id="33505at2157"/>
<evidence type="ECO:0000259" key="2">
    <source>
        <dbReference type="Pfam" id="PF07282"/>
    </source>
</evidence>
<proteinExistence type="predicted"/>
<dbReference type="Pfam" id="PF07282">
    <property type="entry name" value="Cas12f1-like_TNB"/>
    <property type="match status" value="1"/>
</dbReference>
<dbReference type="InterPro" id="IPR010095">
    <property type="entry name" value="Cas12f1-like_TNB"/>
</dbReference>
<dbReference type="RefSeq" id="WP_176789517.1">
    <property type="nucleotide sequence ID" value="NZ_JABXWR010000001.1"/>
</dbReference>
<feature type="domain" description="Cas12f1-like TNB" evidence="2">
    <location>
        <begin position="125"/>
        <end position="188"/>
    </location>
</feature>
<dbReference type="EMBL" id="JABXWR010000001">
    <property type="protein sequence ID" value="NVO67918.1"/>
    <property type="molecule type" value="Genomic_DNA"/>
</dbReference>
<sequence length="231" mass="25401">MYSGFPDPSIQGGGGQRPLFWVGVDLNTAGHIAVAAEPATGEVRCFGRSLESLRRGVERAGSKRGLHRKKQKKMILRVIREQNHAISTGIVEFARDTGAGIRMERLFGRRHCNEISADNPETWLFYTLQKAVVKRAEMKGITVEFVNPTGTSKRCSRCGEMGIRQRKYFFCPSCGYEAHADVNAALNIAGIAPAVQRKEQAGKKAARRAIAPAGNEWFYYVPAGPFPGACD</sequence>
<reference evidence="3 4" key="1">
    <citation type="submission" date="2020-06" db="EMBL/GenBank/DDBJ databases">
        <title>Methanofollis fontis sp. nov., a methanogen isolated from marine sediments near a cold seep at Four-Way Closure Ridge offshore southwestern Taiwan.</title>
        <authorList>
            <person name="Chen S.-C."/>
            <person name="Teng N.-H."/>
            <person name="Lin Y.-S."/>
            <person name="Lai M.-C."/>
            <person name="Chen H.-H."/>
            <person name="Wang C.-C."/>
        </authorList>
    </citation>
    <scope>NUCLEOTIDE SEQUENCE [LARGE SCALE GENOMIC DNA]</scope>
    <source>
        <strain evidence="3 4">DSM 2702</strain>
    </source>
</reference>
<evidence type="ECO:0000256" key="1">
    <source>
        <dbReference type="ARBA" id="ARBA00023125"/>
    </source>
</evidence>
<evidence type="ECO:0000313" key="4">
    <source>
        <dbReference type="Proteomes" id="UP000570823"/>
    </source>
</evidence>
<dbReference type="Proteomes" id="UP000570823">
    <property type="component" value="Unassembled WGS sequence"/>
</dbReference>
<keyword evidence="4" id="KW-1185">Reference proteome</keyword>
<evidence type="ECO:0000313" key="3">
    <source>
        <dbReference type="EMBL" id="NVO67918.1"/>
    </source>
</evidence>
<keyword evidence="1" id="KW-0238">DNA-binding</keyword>
<comment type="caution">
    <text evidence="3">The sequence shown here is derived from an EMBL/GenBank/DDBJ whole genome shotgun (WGS) entry which is preliminary data.</text>
</comment>
<dbReference type="GO" id="GO:0003677">
    <property type="term" value="F:DNA binding"/>
    <property type="evidence" value="ECO:0007669"/>
    <property type="project" value="UniProtKB-KW"/>
</dbReference>
<accession>A0A7K4HSQ8</accession>
<organism evidence="3 4">
    <name type="scientific">Methanofollis tationis</name>
    <dbReference type="NCBI Taxonomy" id="81417"/>
    <lineage>
        <taxon>Archaea</taxon>
        <taxon>Methanobacteriati</taxon>
        <taxon>Methanobacteriota</taxon>
        <taxon>Stenosarchaea group</taxon>
        <taxon>Methanomicrobia</taxon>
        <taxon>Methanomicrobiales</taxon>
        <taxon>Methanomicrobiaceae</taxon>
        <taxon>Methanofollis</taxon>
    </lineage>
</organism>
<gene>
    <name evidence="3" type="ORF">HWN36_11520</name>
</gene>
<protein>
    <submittedName>
        <fullName evidence="3">Transposase</fullName>
    </submittedName>
</protein>
<dbReference type="AlphaFoldDB" id="A0A7K4HSQ8"/>